<protein>
    <submittedName>
        <fullName evidence="3">Periplasmic binding protein</fullName>
    </submittedName>
</protein>
<reference evidence="3" key="1">
    <citation type="submission" date="2016-08" db="EMBL/GenBank/DDBJ databases">
        <authorList>
            <person name="Seilhamer J.J."/>
        </authorList>
    </citation>
    <scope>NUCLEOTIDE SEQUENCE</scope>
    <source>
        <strain evidence="3">86</strain>
    </source>
</reference>
<evidence type="ECO:0000256" key="1">
    <source>
        <dbReference type="ARBA" id="ARBA00008814"/>
    </source>
</evidence>
<feature type="domain" description="Fe/B12 periplasmic-binding" evidence="2">
    <location>
        <begin position="62"/>
        <end position="328"/>
    </location>
</feature>
<dbReference type="Gene3D" id="3.40.50.1980">
    <property type="entry name" value="Nitrogenase molybdenum iron protein domain"/>
    <property type="match status" value="2"/>
</dbReference>
<dbReference type="InterPro" id="IPR002491">
    <property type="entry name" value="ABC_transptr_periplasmic_BD"/>
</dbReference>
<dbReference type="Pfam" id="PF01497">
    <property type="entry name" value="Peripla_BP_2"/>
    <property type="match status" value="1"/>
</dbReference>
<dbReference type="GO" id="GO:0071281">
    <property type="term" value="P:cellular response to iron ion"/>
    <property type="evidence" value="ECO:0007669"/>
    <property type="project" value="TreeGrafter"/>
</dbReference>
<organism evidence="3">
    <name type="scientific">uncultured Sporomusa sp</name>
    <dbReference type="NCBI Taxonomy" id="307249"/>
    <lineage>
        <taxon>Bacteria</taxon>
        <taxon>Bacillati</taxon>
        <taxon>Bacillota</taxon>
        <taxon>Negativicutes</taxon>
        <taxon>Selenomonadales</taxon>
        <taxon>Sporomusaceae</taxon>
        <taxon>Sporomusa</taxon>
        <taxon>environmental samples</taxon>
    </lineage>
</organism>
<dbReference type="RefSeq" id="WP_083945374.1">
    <property type="nucleotide sequence ID" value="NZ_LT608335.1"/>
</dbReference>
<dbReference type="PROSITE" id="PS50983">
    <property type="entry name" value="FE_B12_PBP"/>
    <property type="match status" value="1"/>
</dbReference>
<dbReference type="InterPro" id="IPR050902">
    <property type="entry name" value="ABC_Transporter_SBP"/>
</dbReference>
<name>A0A212LVJ8_9FIRM</name>
<proteinExistence type="inferred from homology"/>
<dbReference type="AlphaFoldDB" id="A0A212LVJ8"/>
<dbReference type="PANTHER" id="PTHR30535:SF34">
    <property type="entry name" value="MOLYBDATE-BINDING PROTEIN MOLA"/>
    <property type="match status" value="1"/>
</dbReference>
<dbReference type="SUPFAM" id="SSF53807">
    <property type="entry name" value="Helical backbone' metal receptor"/>
    <property type="match status" value="1"/>
</dbReference>
<gene>
    <name evidence="3" type="ORF">KL86SPO_40032</name>
</gene>
<comment type="similarity">
    <text evidence="1">Belongs to the bacterial solute-binding protein 8 family.</text>
</comment>
<sequence length="328" mass="36470">MQLLEIIKIKRLASLVFLCLICLLLAGCPARQTGGKVQNSQGSYTVTDDSGYTMTLAAKPQRIASLSYGTDEMLVELVAMDRILAFSRWADDPEITFITAGQAAQVKKRALPYAEALIALRPDLIVAAASTLRPEALQTLREVGIPVYISKSPKNLEEVKHKVGNLARVVGEENNGQRIINRMEEALQRLEEKLAPVTPDKRKCGMAFDFSGVIGNKNNLLADIFNYARIKNGALREGGIGQGENRLSKEQIVAINPDIFLLPTWNYDGYSGVQAYRQQIMNDPAFRHVAAVRNNQVKLVSDRYRYVTSQHVVISIEVFARTAYPELF</sequence>
<dbReference type="PANTHER" id="PTHR30535">
    <property type="entry name" value="VITAMIN B12-BINDING PROTEIN"/>
    <property type="match status" value="1"/>
</dbReference>
<dbReference type="EMBL" id="FMJE01000004">
    <property type="protein sequence ID" value="SCM81548.1"/>
    <property type="molecule type" value="Genomic_DNA"/>
</dbReference>
<evidence type="ECO:0000313" key="3">
    <source>
        <dbReference type="EMBL" id="SCM81548.1"/>
    </source>
</evidence>
<accession>A0A212LVJ8</accession>
<evidence type="ECO:0000259" key="2">
    <source>
        <dbReference type="PROSITE" id="PS50983"/>
    </source>
</evidence>